<dbReference type="Gene3D" id="3.40.50.300">
    <property type="entry name" value="P-loop containing nucleotide triphosphate hydrolases"/>
    <property type="match status" value="1"/>
</dbReference>
<evidence type="ECO:0000313" key="10">
    <source>
        <dbReference type="Proteomes" id="UP000265715"/>
    </source>
</evidence>
<comment type="similarity">
    <text evidence="2">Belongs to the ABC transporter superfamily.</text>
</comment>
<evidence type="ECO:0000256" key="5">
    <source>
        <dbReference type="ARBA" id="ARBA00022741"/>
    </source>
</evidence>
<dbReference type="PANTHER" id="PTHR43297:SF2">
    <property type="entry name" value="DIPEPTIDE TRANSPORT ATP-BINDING PROTEIN DPPD"/>
    <property type="match status" value="1"/>
</dbReference>
<evidence type="ECO:0000256" key="7">
    <source>
        <dbReference type="ARBA" id="ARBA00023136"/>
    </source>
</evidence>
<evidence type="ECO:0000256" key="2">
    <source>
        <dbReference type="ARBA" id="ARBA00005417"/>
    </source>
</evidence>
<dbReference type="RefSeq" id="WP_027892340.1">
    <property type="nucleotide sequence ID" value="NZ_QXDL01000083.1"/>
</dbReference>
<dbReference type="SMART" id="SM00382">
    <property type="entry name" value="AAA"/>
    <property type="match status" value="1"/>
</dbReference>
<dbReference type="PROSITE" id="PS50893">
    <property type="entry name" value="ABC_TRANSPORTER_2"/>
    <property type="match status" value="1"/>
</dbReference>
<comment type="caution">
    <text evidence="9">The sequence shown here is derived from an EMBL/GenBank/DDBJ whole genome shotgun (WGS) entry which is preliminary data.</text>
</comment>
<feature type="domain" description="ABC transporter" evidence="8">
    <location>
        <begin position="7"/>
        <end position="263"/>
    </location>
</feature>
<gene>
    <name evidence="9" type="primary">oppD</name>
    <name evidence="9" type="ORF">Mterra_02142</name>
</gene>
<keyword evidence="5" id="KW-0547">Nucleotide-binding</keyword>
<dbReference type="CDD" id="cd03257">
    <property type="entry name" value="ABC_NikE_OppD_transporters"/>
    <property type="match status" value="1"/>
</dbReference>
<keyword evidence="6 9" id="KW-0067">ATP-binding</keyword>
<dbReference type="Pfam" id="PF08352">
    <property type="entry name" value="oligo_HPY"/>
    <property type="match status" value="1"/>
</dbReference>
<dbReference type="GO" id="GO:0016887">
    <property type="term" value="F:ATP hydrolysis activity"/>
    <property type="evidence" value="ECO:0007669"/>
    <property type="project" value="InterPro"/>
</dbReference>
<evidence type="ECO:0000256" key="6">
    <source>
        <dbReference type="ARBA" id="ARBA00022840"/>
    </source>
</evidence>
<reference evidence="9 10" key="1">
    <citation type="submission" date="2018-08" db="EMBL/GenBank/DDBJ databases">
        <title>Meiothermus terrae DSM 26712 genome sequencing project.</title>
        <authorList>
            <person name="Da Costa M.S."/>
            <person name="Albuquerque L."/>
            <person name="Raposo P."/>
            <person name="Froufe H.J.C."/>
            <person name="Barroso C.S."/>
            <person name="Egas C."/>
        </authorList>
    </citation>
    <scope>NUCLEOTIDE SEQUENCE [LARGE SCALE GENOMIC DNA]</scope>
    <source>
        <strain evidence="9 10">DSM 26712</strain>
    </source>
</reference>
<keyword evidence="10" id="KW-1185">Reference proteome</keyword>
<dbReference type="SUPFAM" id="SSF52540">
    <property type="entry name" value="P-loop containing nucleoside triphosphate hydrolases"/>
    <property type="match status" value="1"/>
</dbReference>
<evidence type="ECO:0000256" key="3">
    <source>
        <dbReference type="ARBA" id="ARBA00022448"/>
    </source>
</evidence>
<dbReference type="EMBL" id="QXDL01000083">
    <property type="protein sequence ID" value="RIH83861.1"/>
    <property type="molecule type" value="Genomic_DNA"/>
</dbReference>
<dbReference type="PROSITE" id="PS00211">
    <property type="entry name" value="ABC_TRANSPORTER_1"/>
    <property type="match status" value="1"/>
</dbReference>
<dbReference type="GO" id="GO:0005886">
    <property type="term" value="C:plasma membrane"/>
    <property type="evidence" value="ECO:0007669"/>
    <property type="project" value="UniProtKB-SubCell"/>
</dbReference>
<keyword evidence="3" id="KW-0813">Transport</keyword>
<dbReference type="InterPro" id="IPR027417">
    <property type="entry name" value="P-loop_NTPase"/>
</dbReference>
<dbReference type="NCBIfam" id="TIGR01727">
    <property type="entry name" value="oligo_HPY"/>
    <property type="match status" value="1"/>
</dbReference>
<dbReference type="InterPro" id="IPR003439">
    <property type="entry name" value="ABC_transporter-like_ATP-bd"/>
</dbReference>
<evidence type="ECO:0000256" key="1">
    <source>
        <dbReference type="ARBA" id="ARBA00004202"/>
    </source>
</evidence>
<protein>
    <submittedName>
        <fullName evidence="9">Oligopeptide transport ATP-binding protein OppD</fullName>
    </submittedName>
</protein>
<dbReference type="InterPro" id="IPR050388">
    <property type="entry name" value="ABC_Ni/Peptide_Import"/>
</dbReference>
<keyword evidence="4" id="KW-1003">Cell membrane</keyword>
<comment type="subcellular location">
    <subcellularLocation>
        <location evidence="1">Cell membrane</location>
        <topology evidence="1">Peripheral membrane protein</topology>
    </subcellularLocation>
</comment>
<sequence length="342" mass="37548">MDDKRLLEVKDLKVHFFTDDGVVKAVDGVSFHIDKGETLAVVGESGSGKSVTSLAIMRLIPNPPGRIVGGEILFRGKDGQVKDLAKQDEASMRKIRGNDIAMIFQEPMTSLNPVYTVGDQIAEAIVLHQGKSKKEALELSAEMLDLVGIPEPRKRLSNYPHQMSGGMRQRVMIAMALSCNPSLLIADEPTTALDVTIQAQILELMYKLQEEIGMSILFITHNLGVVAEMADRVVVMYAGRAVEEADVTPTFKRPKHPYTMGLLNSVPRLDLAAEHQQRLEAIPGNVPNPLRLPSGCAFHPRCKYFQAGRCDTDIPLLQDTGGGHMVRCVRWAEIQAEQGVTA</sequence>
<proteinExistence type="inferred from homology"/>
<dbReference type="OrthoDB" id="9802772at2"/>
<accession>A0A399ENY8</accession>
<dbReference type="FunFam" id="3.40.50.300:FF:000016">
    <property type="entry name" value="Oligopeptide ABC transporter ATP-binding component"/>
    <property type="match status" value="1"/>
</dbReference>
<dbReference type="InterPro" id="IPR017871">
    <property type="entry name" value="ABC_transporter-like_CS"/>
</dbReference>
<dbReference type="Proteomes" id="UP000265715">
    <property type="component" value="Unassembled WGS sequence"/>
</dbReference>
<dbReference type="Pfam" id="PF00005">
    <property type="entry name" value="ABC_tran"/>
    <property type="match status" value="1"/>
</dbReference>
<keyword evidence="7" id="KW-0472">Membrane</keyword>
<evidence type="ECO:0000256" key="4">
    <source>
        <dbReference type="ARBA" id="ARBA00022475"/>
    </source>
</evidence>
<dbReference type="GO" id="GO:0005524">
    <property type="term" value="F:ATP binding"/>
    <property type="evidence" value="ECO:0007669"/>
    <property type="project" value="UniProtKB-KW"/>
</dbReference>
<evidence type="ECO:0000259" key="8">
    <source>
        <dbReference type="PROSITE" id="PS50893"/>
    </source>
</evidence>
<evidence type="ECO:0000313" key="9">
    <source>
        <dbReference type="EMBL" id="RIH83861.1"/>
    </source>
</evidence>
<dbReference type="AlphaFoldDB" id="A0A399ENY8"/>
<name>A0A399ENY8_9DEIN</name>
<dbReference type="InterPro" id="IPR003593">
    <property type="entry name" value="AAA+_ATPase"/>
</dbReference>
<dbReference type="GO" id="GO:0015833">
    <property type="term" value="P:peptide transport"/>
    <property type="evidence" value="ECO:0007669"/>
    <property type="project" value="InterPro"/>
</dbReference>
<organism evidence="9 10">
    <name type="scientific">Calidithermus terrae</name>
    <dbReference type="NCBI Taxonomy" id="1408545"/>
    <lineage>
        <taxon>Bacteria</taxon>
        <taxon>Thermotogati</taxon>
        <taxon>Deinococcota</taxon>
        <taxon>Deinococci</taxon>
        <taxon>Thermales</taxon>
        <taxon>Thermaceae</taxon>
        <taxon>Calidithermus</taxon>
    </lineage>
</organism>
<dbReference type="InterPro" id="IPR013563">
    <property type="entry name" value="Oligopep_ABC_C"/>
</dbReference>
<dbReference type="PANTHER" id="PTHR43297">
    <property type="entry name" value="OLIGOPEPTIDE TRANSPORT ATP-BINDING PROTEIN APPD"/>
    <property type="match status" value="1"/>
</dbReference>